<organism evidence="3 4">
    <name type="scientific">Pandoraea faecigallinarum</name>
    <dbReference type="NCBI Taxonomy" id="656179"/>
    <lineage>
        <taxon>Bacteria</taxon>
        <taxon>Pseudomonadati</taxon>
        <taxon>Pseudomonadota</taxon>
        <taxon>Betaproteobacteria</taxon>
        <taxon>Burkholderiales</taxon>
        <taxon>Burkholderiaceae</taxon>
        <taxon>Pandoraea</taxon>
    </lineage>
</organism>
<keyword evidence="1" id="KW-0597">Phosphoprotein</keyword>
<sequence length="107" mass="11955">MRRAVERLLRISGYRTRAFASAEDEGVAECLRTVYCMVVDVQLPGLRGPVFYQTLPHPRPPAVFVTAYGNEATRNEIWCAGGRELLTKPFLGSDLLSAIERAAQERT</sequence>
<dbReference type="EMBL" id="CP011807">
    <property type="protein sequence ID" value="AKM31111.1"/>
    <property type="molecule type" value="Genomic_DNA"/>
</dbReference>
<accession>A0A0H3WX60</accession>
<keyword evidence="4" id="KW-1185">Reference proteome</keyword>
<protein>
    <recommendedName>
        <fullName evidence="2">Response regulatory domain-containing protein</fullName>
    </recommendedName>
</protein>
<feature type="domain" description="Response regulatory" evidence="2">
    <location>
        <begin position="1"/>
        <end position="103"/>
    </location>
</feature>
<evidence type="ECO:0000259" key="2">
    <source>
        <dbReference type="PROSITE" id="PS50110"/>
    </source>
</evidence>
<dbReference type="SUPFAM" id="SSF52172">
    <property type="entry name" value="CheY-like"/>
    <property type="match status" value="1"/>
</dbReference>
<evidence type="ECO:0000256" key="1">
    <source>
        <dbReference type="PROSITE-ProRule" id="PRU00169"/>
    </source>
</evidence>
<dbReference type="SMART" id="SM00448">
    <property type="entry name" value="REC"/>
    <property type="match status" value="1"/>
</dbReference>
<evidence type="ECO:0000313" key="4">
    <source>
        <dbReference type="Proteomes" id="UP000035651"/>
    </source>
</evidence>
<gene>
    <name evidence="3" type="ORF">AB870_14760</name>
</gene>
<dbReference type="PROSITE" id="PS50110">
    <property type="entry name" value="RESPONSE_REGULATORY"/>
    <property type="match status" value="1"/>
</dbReference>
<proteinExistence type="predicted"/>
<dbReference type="Pfam" id="PF00072">
    <property type="entry name" value="Response_reg"/>
    <property type="match status" value="1"/>
</dbReference>
<dbReference type="InterPro" id="IPR001789">
    <property type="entry name" value="Sig_transdc_resp-reg_receiver"/>
</dbReference>
<dbReference type="AlphaFoldDB" id="A0A0H3WX60"/>
<evidence type="ECO:0000313" key="3">
    <source>
        <dbReference type="EMBL" id="AKM31111.1"/>
    </source>
</evidence>
<dbReference type="STRING" id="656179.AB870_14760"/>
<feature type="modified residue" description="4-aspartylphosphate" evidence="1">
    <location>
        <position position="40"/>
    </location>
</feature>
<dbReference type="Proteomes" id="UP000035651">
    <property type="component" value="Chromosome"/>
</dbReference>
<name>A0A0H3WX60_9BURK</name>
<dbReference type="PATRIC" id="fig|656179.3.peg.3141"/>
<dbReference type="GO" id="GO:0000160">
    <property type="term" value="P:phosphorelay signal transduction system"/>
    <property type="evidence" value="ECO:0007669"/>
    <property type="project" value="InterPro"/>
</dbReference>
<dbReference type="KEGG" id="pfg:AB870_14760"/>
<reference evidence="3" key="1">
    <citation type="submission" date="2016-06" db="EMBL/GenBank/DDBJ databases">
        <title>Complete Genome Sequence of Pandoraea faecigallinarum DSM-23572.</title>
        <authorList>
            <person name="Yong D."/>
            <person name="Ee R."/>
            <person name="Lim Y.-L."/>
            <person name="Yin W.-F."/>
            <person name="Chan K.-G."/>
        </authorList>
    </citation>
    <scope>NUCLEOTIDE SEQUENCE</scope>
    <source>
        <strain evidence="3">DSM 23572</strain>
    </source>
</reference>
<dbReference type="Gene3D" id="3.40.50.2300">
    <property type="match status" value="1"/>
</dbReference>
<dbReference type="InterPro" id="IPR011006">
    <property type="entry name" value="CheY-like_superfamily"/>
</dbReference>